<proteinExistence type="predicted"/>
<accession>A0A9X8UHZ8</accession>
<keyword evidence="3" id="KW-1185">Reference proteome</keyword>
<evidence type="ECO:0008006" key="4">
    <source>
        <dbReference type="Google" id="ProtNLM"/>
    </source>
</evidence>
<evidence type="ECO:0000313" key="3">
    <source>
        <dbReference type="Proteomes" id="UP000294682"/>
    </source>
</evidence>
<name>A0A9X8UHZ8_9FIRM</name>
<protein>
    <recommendedName>
        <fullName evidence="4">Bypass of forespore C C-terminal domain-containing protein</fullName>
    </recommendedName>
</protein>
<dbReference type="EMBL" id="SLUK01000010">
    <property type="protein sequence ID" value="TCL42476.1"/>
    <property type="molecule type" value="Genomic_DNA"/>
</dbReference>
<sequence>MKRSTGLWTAGALIFAIVIGVFSVYSYNLNTRAGQEAQRPVTDLPIEGEGEIPEDYQYILRAQDGRIAVFLPQESEPKMIFDVPVAVLPEYDQRQLESGIYVPDYQTLVTLIEDYIS</sequence>
<keyword evidence="1" id="KW-0472">Membrane</keyword>
<dbReference type="RefSeq" id="WP_079699968.1">
    <property type="nucleotide sequence ID" value="NZ_JADNAH010000033.1"/>
</dbReference>
<feature type="transmembrane region" description="Helical" evidence="1">
    <location>
        <begin position="7"/>
        <end position="27"/>
    </location>
</feature>
<dbReference type="AlphaFoldDB" id="A0A9X8UHZ8"/>
<keyword evidence="1" id="KW-1133">Transmembrane helix</keyword>
<gene>
    <name evidence="2" type="ORF">EDD78_110102</name>
</gene>
<evidence type="ECO:0000256" key="1">
    <source>
        <dbReference type="SAM" id="Phobius"/>
    </source>
</evidence>
<reference evidence="2 3" key="1">
    <citation type="submission" date="2019-03" db="EMBL/GenBank/DDBJ databases">
        <title>Genomic Encyclopedia of Type Strains, Phase IV (KMG-IV): sequencing the most valuable type-strain genomes for metagenomic binning, comparative biology and taxonomic classification.</title>
        <authorList>
            <person name="Goeker M."/>
        </authorList>
    </citation>
    <scope>NUCLEOTIDE SEQUENCE [LARGE SCALE GENOMIC DNA]</scope>
    <source>
        <strain evidence="2 3">DSM 100433</strain>
    </source>
</reference>
<dbReference type="OrthoDB" id="1863753at2"/>
<dbReference type="Proteomes" id="UP000294682">
    <property type="component" value="Unassembled WGS sequence"/>
</dbReference>
<evidence type="ECO:0000313" key="2">
    <source>
        <dbReference type="EMBL" id="TCL42476.1"/>
    </source>
</evidence>
<comment type="caution">
    <text evidence="2">The sequence shown here is derived from an EMBL/GenBank/DDBJ whole genome shotgun (WGS) entry which is preliminary data.</text>
</comment>
<keyword evidence="1" id="KW-0812">Transmembrane</keyword>
<organism evidence="2 3">
    <name type="scientific">Harryflintia acetispora</name>
    <dbReference type="NCBI Taxonomy" id="1849041"/>
    <lineage>
        <taxon>Bacteria</taxon>
        <taxon>Bacillati</taxon>
        <taxon>Bacillota</taxon>
        <taxon>Clostridia</taxon>
        <taxon>Eubacteriales</taxon>
        <taxon>Oscillospiraceae</taxon>
        <taxon>Harryflintia</taxon>
    </lineage>
</organism>